<dbReference type="Proteomes" id="UP000235584">
    <property type="component" value="Chromosome"/>
</dbReference>
<protein>
    <submittedName>
        <fullName evidence="1">DUF1365 domain-containing protein</fullName>
    </submittedName>
</protein>
<dbReference type="InterPro" id="IPR010775">
    <property type="entry name" value="DUF1365"/>
</dbReference>
<dbReference type="PANTHER" id="PTHR33973">
    <property type="entry name" value="OS07G0153300 PROTEIN"/>
    <property type="match status" value="1"/>
</dbReference>
<dbReference type="PANTHER" id="PTHR33973:SF4">
    <property type="entry name" value="OS07G0153300 PROTEIN"/>
    <property type="match status" value="1"/>
</dbReference>
<dbReference type="KEGG" id="bsto:C0V70_06225"/>
<dbReference type="AlphaFoldDB" id="A0A2K9NQD1"/>
<name>A0A2K9NQD1_BACTC</name>
<organism evidence="1 2">
    <name type="scientific">Bacteriovorax stolpii</name>
    <name type="common">Bdellovibrio stolpii</name>
    <dbReference type="NCBI Taxonomy" id="960"/>
    <lineage>
        <taxon>Bacteria</taxon>
        <taxon>Pseudomonadati</taxon>
        <taxon>Bdellovibrionota</taxon>
        <taxon>Bacteriovoracia</taxon>
        <taxon>Bacteriovoracales</taxon>
        <taxon>Bacteriovoracaceae</taxon>
        <taxon>Bacteriovorax</taxon>
    </lineage>
</organism>
<dbReference type="RefSeq" id="WP_102243006.1">
    <property type="nucleotide sequence ID" value="NZ_CP025704.1"/>
</dbReference>
<dbReference type="EMBL" id="CP025704">
    <property type="protein sequence ID" value="AUN97713.1"/>
    <property type="molecule type" value="Genomic_DNA"/>
</dbReference>
<keyword evidence="2" id="KW-1185">Reference proteome</keyword>
<evidence type="ECO:0000313" key="1">
    <source>
        <dbReference type="EMBL" id="AUN97713.1"/>
    </source>
</evidence>
<evidence type="ECO:0000313" key="2">
    <source>
        <dbReference type="Proteomes" id="UP000235584"/>
    </source>
</evidence>
<gene>
    <name evidence="1" type="ORF">C0V70_06225</name>
</gene>
<reference evidence="1 2" key="1">
    <citation type="submission" date="2018-01" db="EMBL/GenBank/DDBJ databases">
        <title>Complete genome sequence of Bacteriovorax stolpii DSM12778.</title>
        <authorList>
            <person name="Tang B."/>
            <person name="Chang J."/>
        </authorList>
    </citation>
    <scope>NUCLEOTIDE SEQUENCE [LARGE SCALE GENOMIC DNA]</scope>
    <source>
        <strain evidence="1 2">DSM 12778</strain>
    </source>
</reference>
<dbReference type="Pfam" id="PF07103">
    <property type="entry name" value="DUF1365"/>
    <property type="match status" value="1"/>
</dbReference>
<sequence>MKALYRAKIYHKRFLPRVNEFLYTGFYLKFSLDEMESLKSRLFGVNRFNLFSFYEKDHGHRDGSSLSQWAKEILDKSGIKNFQGKIVLQTFPRVMGYVFNPVSFWFCYEQEKLLAVICEVNNTFGESHNYVLKNNPAEEINYLSKYFHVSPFYDVKGRYEFDLRSRDRVQINYFFDDKLQLMTSISGEEVTLNDQNLLKLFVRYPFYTMAVVVLIHVQALFLYLKKIKFYTKPVKGKDEVTYE</sequence>
<proteinExistence type="predicted"/>
<accession>A0A2K9NQD1</accession>
<dbReference type="OrthoDB" id="9778801at2"/>